<keyword evidence="2" id="KW-1185">Reference proteome</keyword>
<dbReference type="GeneID" id="29986148"/>
<proteinExistence type="predicted"/>
<protein>
    <submittedName>
        <fullName evidence="1">Uncharacterized protein</fullName>
    </submittedName>
</protein>
<organism evidence="1 2">
    <name type="scientific">Trichoderma gamsii</name>
    <dbReference type="NCBI Taxonomy" id="398673"/>
    <lineage>
        <taxon>Eukaryota</taxon>
        <taxon>Fungi</taxon>
        <taxon>Dikarya</taxon>
        <taxon>Ascomycota</taxon>
        <taxon>Pezizomycotina</taxon>
        <taxon>Sordariomycetes</taxon>
        <taxon>Hypocreomycetidae</taxon>
        <taxon>Hypocreales</taxon>
        <taxon>Hypocreaceae</taxon>
        <taxon>Trichoderma</taxon>
    </lineage>
</organism>
<accession>A0A2P4ZSI8</accession>
<reference evidence="1 2" key="1">
    <citation type="journal article" date="2016" name="Genome Announc.">
        <title>Draft Whole-Genome Sequence of Trichoderma gamsii T6085, a Promising Biocontrol Agent of Fusarium Head Blight on Wheat.</title>
        <authorList>
            <person name="Baroncelli R."/>
            <person name="Zapparata A."/>
            <person name="Piaggeschi G."/>
            <person name="Sarrocco S."/>
            <person name="Vannacci G."/>
        </authorList>
    </citation>
    <scope>NUCLEOTIDE SEQUENCE [LARGE SCALE GENOMIC DNA]</scope>
    <source>
        <strain evidence="1 2">T6085</strain>
    </source>
</reference>
<dbReference type="AlphaFoldDB" id="A0A2P4ZSI8"/>
<sequence length="153" mass="17155">MDADKRAALDVCVRTLESLKVPGAAGRDQFLSTLAPHGTACHSRFMINKGFEYEQFPDGFAGRIPWDSIKAGELEEGLDGEPTVLVDRDLAMVWTPYWVTRNDILSHLGTNCFTLIKAAWDENLPQEVEWKICGMTDTARPPTDEDRTRLGKE</sequence>
<dbReference type="RefSeq" id="XP_018660783.1">
    <property type="nucleotide sequence ID" value="XM_018806065.1"/>
</dbReference>
<name>A0A2P4ZSI8_9HYPO</name>
<evidence type="ECO:0000313" key="2">
    <source>
        <dbReference type="Proteomes" id="UP000054821"/>
    </source>
</evidence>
<dbReference type="Proteomes" id="UP000054821">
    <property type="component" value="Unassembled WGS sequence"/>
</dbReference>
<evidence type="ECO:0000313" key="1">
    <source>
        <dbReference type="EMBL" id="PON27265.1"/>
    </source>
</evidence>
<gene>
    <name evidence="1" type="ORF">TGAM01_v203646</name>
</gene>
<comment type="caution">
    <text evidence="1">The sequence shown here is derived from an EMBL/GenBank/DDBJ whole genome shotgun (WGS) entry which is preliminary data.</text>
</comment>
<dbReference type="EMBL" id="JPDN02000010">
    <property type="protein sequence ID" value="PON27265.1"/>
    <property type="molecule type" value="Genomic_DNA"/>
</dbReference>